<sequence>MALGFQIWRNDPLPLLFLYEDDGGPQSRHAHQILLEGIGDLSQLTEFVRVKQHFKNDFGDTPGTPAAAFLNEFNTGGLYDVSTLTFPATTGTKHPDENAANPAIWAASTFKNLWDPGLGPIGPF</sequence>
<organism evidence="1 2">
    <name type="scientific">Aspergillus granulosus</name>
    <dbReference type="NCBI Taxonomy" id="176169"/>
    <lineage>
        <taxon>Eukaryota</taxon>
        <taxon>Fungi</taxon>
        <taxon>Dikarya</taxon>
        <taxon>Ascomycota</taxon>
        <taxon>Pezizomycotina</taxon>
        <taxon>Eurotiomycetes</taxon>
        <taxon>Eurotiomycetidae</taxon>
        <taxon>Eurotiales</taxon>
        <taxon>Aspergillaceae</taxon>
        <taxon>Aspergillus</taxon>
        <taxon>Aspergillus subgen. Nidulantes</taxon>
    </lineage>
</organism>
<gene>
    <name evidence="1" type="ORF">BJX63DRAFT_429574</name>
</gene>
<proteinExistence type="predicted"/>
<evidence type="ECO:0000313" key="1">
    <source>
        <dbReference type="EMBL" id="KAL2817884.1"/>
    </source>
</evidence>
<comment type="caution">
    <text evidence="1">The sequence shown here is derived from an EMBL/GenBank/DDBJ whole genome shotgun (WGS) entry which is preliminary data.</text>
</comment>
<dbReference type="Proteomes" id="UP001610334">
    <property type="component" value="Unassembled WGS sequence"/>
</dbReference>
<reference evidence="1 2" key="1">
    <citation type="submission" date="2024-07" db="EMBL/GenBank/DDBJ databases">
        <title>Section-level genome sequencing and comparative genomics of Aspergillus sections Usti and Cavernicolus.</title>
        <authorList>
            <consortium name="Lawrence Berkeley National Laboratory"/>
            <person name="Nybo J.L."/>
            <person name="Vesth T.C."/>
            <person name="Theobald S."/>
            <person name="Frisvad J.C."/>
            <person name="Larsen T.O."/>
            <person name="Kjaerboelling I."/>
            <person name="Rothschild-Mancinelli K."/>
            <person name="Lyhne E.K."/>
            <person name="Kogle M.E."/>
            <person name="Barry K."/>
            <person name="Clum A."/>
            <person name="Na H."/>
            <person name="Ledsgaard L."/>
            <person name="Lin J."/>
            <person name="Lipzen A."/>
            <person name="Kuo A."/>
            <person name="Riley R."/>
            <person name="Mondo S."/>
            <person name="Labutti K."/>
            <person name="Haridas S."/>
            <person name="Pangalinan J."/>
            <person name="Salamov A.A."/>
            <person name="Simmons B.A."/>
            <person name="Magnuson J.K."/>
            <person name="Chen J."/>
            <person name="Drula E."/>
            <person name="Henrissat B."/>
            <person name="Wiebenga A."/>
            <person name="Lubbers R.J."/>
            <person name="Gomes A.C."/>
            <person name="Makela M.R."/>
            <person name="Stajich J."/>
            <person name="Grigoriev I.V."/>
            <person name="Mortensen U.H."/>
            <person name="De Vries R.P."/>
            <person name="Baker S.E."/>
            <person name="Andersen M.R."/>
        </authorList>
    </citation>
    <scope>NUCLEOTIDE SEQUENCE [LARGE SCALE GENOMIC DNA]</scope>
    <source>
        <strain evidence="1 2">CBS 588.65</strain>
    </source>
</reference>
<evidence type="ECO:0000313" key="2">
    <source>
        <dbReference type="Proteomes" id="UP001610334"/>
    </source>
</evidence>
<name>A0ABR4HQW5_9EURO</name>
<dbReference type="EMBL" id="JBFXLT010000016">
    <property type="protein sequence ID" value="KAL2817884.1"/>
    <property type="molecule type" value="Genomic_DNA"/>
</dbReference>
<keyword evidence="2" id="KW-1185">Reference proteome</keyword>
<protein>
    <submittedName>
        <fullName evidence="1">Uncharacterized protein</fullName>
    </submittedName>
</protein>
<accession>A0ABR4HQW5</accession>